<dbReference type="PROSITE" id="PS00022">
    <property type="entry name" value="EGF_1"/>
    <property type="match status" value="1"/>
</dbReference>
<dbReference type="AlphaFoldDB" id="A0A1A8NAW1"/>
<reference evidence="3" key="1">
    <citation type="submission" date="2016-05" db="EMBL/GenBank/DDBJ databases">
        <authorList>
            <person name="Lavstsen T."/>
            <person name="Jespersen J.S."/>
        </authorList>
    </citation>
    <scope>NUCLEOTIDE SEQUENCE</scope>
    <source>
        <tissue evidence="3">Brain</tissue>
    </source>
</reference>
<dbReference type="FunFam" id="2.10.25.10:FF:000831">
    <property type="entry name" value="von Willebrand factor D and EGF domains"/>
    <property type="match status" value="1"/>
</dbReference>
<sequence>MLLSFHPTSSSATCKQRCLNGGRCVLPDQCFCRRGYKGLTCAIKVRGQASLA</sequence>
<gene>
    <name evidence="3" type="primary">VWDE</name>
</gene>
<keyword evidence="1" id="KW-1015">Disulfide bond</keyword>
<reference evidence="3" key="2">
    <citation type="submission" date="2016-06" db="EMBL/GenBank/DDBJ databases">
        <title>The genome of a short-lived fish provides insights into sex chromosome evolution and the genetic control of aging.</title>
        <authorList>
            <person name="Reichwald K."/>
            <person name="Felder M."/>
            <person name="Petzold A."/>
            <person name="Koch P."/>
            <person name="Groth M."/>
            <person name="Platzer M."/>
        </authorList>
    </citation>
    <scope>NUCLEOTIDE SEQUENCE</scope>
    <source>
        <tissue evidence="3">Brain</tissue>
    </source>
</reference>
<feature type="disulfide bond" evidence="1">
    <location>
        <begin position="32"/>
        <end position="41"/>
    </location>
</feature>
<keyword evidence="1" id="KW-0245">EGF-like domain</keyword>
<dbReference type="InterPro" id="IPR000742">
    <property type="entry name" value="EGF"/>
</dbReference>
<name>A0A1A8NAW1_9TELE</name>
<evidence type="ECO:0000256" key="1">
    <source>
        <dbReference type="PROSITE-ProRule" id="PRU00076"/>
    </source>
</evidence>
<feature type="disulfide bond" evidence="1">
    <location>
        <begin position="14"/>
        <end position="24"/>
    </location>
</feature>
<dbReference type="Gene3D" id="2.10.25.10">
    <property type="entry name" value="Laminin"/>
    <property type="match status" value="1"/>
</dbReference>
<evidence type="ECO:0000259" key="2">
    <source>
        <dbReference type="PROSITE" id="PS50026"/>
    </source>
</evidence>
<organism evidence="3">
    <name type="scientific">Nothobranchius rachovii</name>
    <name type="common">bluefin notho</name>
    <dbReference type="NCBI Taxonomy" id="451742"/>
    <lineage>
        <taxon>Eukaryota</taxon>
        <taxon>Metazoa</taxon>
        <taxon>Chordata</taxon>
        <taxon>Craniata</taxon>
        <taxon>Vertebrata</taxon>
        <taxon>Euteleostomi</taxon>
        <taxon>Actinopterygii</taxon>
        <taxon>Neopterygii</taxon>
        <taxon>Teleostei</taxon>
        <taxon>Neoteleostei</taxon>
        <taxon>Acanthomorphata</taxon>
        <taxon>Ovalentaria</taxon>
        <taxon>Atherinomorphae</taxon>
        <taxon>Cyprinodontiformes</taxon>
        <taxon>Nothobranchiidae</taxon>
        <taxon>Nothobranchius</taxon>
    </lineage>
</organism>
<feature type="domain" description="EGF-like" evidence="2">
    <location>
        <begin position="10"/>
        <end position="42"/>
    </location>
</feature>
<dbReference type="PROSITE" id="PS01186">
    <property type="entry name" value="EGF_2"/>
    <property type="match status" value="1"/>
</dbReference>
<evidence type="ECO:0000313" key="3">
    <source>
        <dbReference type="EMBL" id="SBR66225.1"/>
    </source>
</evidence>
<comment type="caution">
    <text evidence="1">Lacks conserved residue(s) required for the propagation of feature annotation.</text>
</comment>
<proteinExistence type="predicted"/>
<dbReference type="PROSITE" id="PS50026">
    <property type="entry name" value="EGF_3"/>
    <property type="match status" value="1"/>
</dbReference>
<dbReference type="SUPFAM" id="SSF57196">
    <property type="entry name" value="EGF/Laminin"/>
    <property type="match status" value="1"/>
</dbReference>
<dbReference type="EMBL" id="HAEH01001099">
    <property type="protein sequence ID" value="SBR66225.1"/>
    <property type="molecule type" value="Transcribed_RNA"/>
</dbReference>
<accession>A0A1A8NAW1</accession>
<dbReference type="Pfam" id="PF00008">
    <property type="entry name" value="EGF"/>
    <property type="match status" value="1"/>
</dbReference>
<protein>
    <submittedName>
        <fullName evidence="3">von Willebrand factor D and EGF domains</fullName>
    </submittedName>
</protein>